<feature type="region of interest" description="Disordered" evidence="2">
    <location>
        <begin position="246"/>
        <end position="265"/>
    </location>
</feature>
<dbReference type="InterPro" id="IPR000600">
    <property type="entry name" value="ROK"/>
</dbReference>
<feature type="region of interest" description="Disordered" evidence="2">
    <location>
        <begin position="401"/>
        <end position="420"/>
    </location>
</feature>
<dbReference type="SUPFAM" id="SSF46785">
    <property type="entry name" value="Winged helix' DNA-binding domain"/>
    <property type="match status" value="1"/>
</dbReference>
<name>A0ABS0NU42_9ACTN</name>
<organism evidence="3 4">
    <name type="scientific">Streptomyces pactum</name>
    <dbReference type="NCBI Taxonomy" id="68249"/>
    <lineage>
        <taxon>Bacteria</taxon>
        <taxon>Bacillati</taxon>
        <taxon>Actinomycetota</taxon>
        <taxon>Actinomycetes</taxon>
        <taxon>Kitasatosporales</taxon>
        <taxon>Streptomycetaceae</taxon>
        <taxon>Streptomyces</taxon>
    </lineage>
</organism>
<evidence type="ECO:0000256" key="1">
    <source>
        <dbReference type="ARBA" id="ARBA00006479"/>
    </source>
</evidence>
<feature type="compositionally biased region" description="Low complexity" evidence="2">
    <location>
        <begin position="168"/>
        <end position="181"/>
    </location>
</feature>
<dbReference type="InterPro" id="IPR036388">
    <property type="entry name" value="WH-like_DNA-bd_sf"/>
</dbReference>
<comment type="similarity">
    <text evidence="1">Belongs to the ROK (NagC/XylR) family.</text>
</comment>
<feature type="region of interest" description="Disordered" evidence="2">
    <location>
        <begin position="161"/>
        <end position="181"/>
    </location>
</feature>
<dbReference type="Proteomes" id="UP000807371">
    <property type="component" value="Unassembled WGS sequence"/>
</dbReference>
<dbReference type="EMBL" id="JACYXC010000002">
    <property type="protein sequence ID" value="MBH5338554.1"/>
    <property type="molecule type" value="Genomic_DNA"/>
</dbReference>
<reference evidence="3 4" key="1">
    <citation type="submission" date="2020-09" db="EMBL/GenBank/DDBJ databases">
        <title>Biosynthesis of the nuclear factor of activated T cells inhibitor NFAT-133 and its congeners in Streptomyces pactum.</title>
        <authorList>
            <person name="Zhou W."/>
            <person name="Posri P."/>
            <person name="Abugrain M.E."/>
            <person name="Weisberg A.J."/>
            <person name="Chang J.H."/>
            <person name="Mahmud T."/>
        </authorList>
    </citation>
    <scope>NUCLEOTIDE SEQUENCE [LARGE SCALE GENOMIC DNA]</scope>
    <source>
        <strain evidence="3 4">ATCC 27456</strain>
    </source>
</reference>
<dbReference type="Gene3D" id="3.30.420.40">
    <property type="match status" value="2"/>
</dbReference>
<keyword evidence="4" id="KW-1185">Reference proteome</keyword>
<evidence type="ECO:0000256" key="2">
    <source>
        <dbReference type="SAM" id="MobiDB-lite"/>
    </source>
</evidence>
<dbReference type="Gene3D" id="1.10.10.10">
    <property type="entry name" value="Winged helix-like DNA-binding domain superfamily/Winged helix DNA-binding domain"/>
    <property type="match status" value="1"/>
</dbReference>
<protein>
    <submittedName>
        <fullName evidence="3">ROK family transcriptional regulator</fullName>
    </submittedName>
</protein>
<dbReference type="InterPro" id="IPR043129">
    <property type="entry name" value="ATPase_NBD"/>
</dbReference>
<proteinExistence type="inferred from homology"/>
<dbReference type="Pfam" id="PF00480">
    <property type="entry name" value="ROK"/>
    <property type="match status" value="1"/>
</dbReference>
<dbReference type="InterPro" id="IPR036390">
    <property type="entry name" value="WH_DNA-bd_sf"/>
</dbReference>
<feature type="compositionally biased region" description="Low complexity" evidence="2">
    <location>
        <begin position="403"/>
        <end position="420"/>
    </location>
</feature>
<dbReference type="PANTHER" id="PTHR18964">
    <property type="entry name" value="ROK (REPRESSOR, ORF, KINASE) FAMILY"/>
    <property type="match status" value="1"/>
</dbReference>
<comment type="caution">
    <text evidence="3">The sequence shown here is derived from an EMBL/GenBank/DDBJ whole genome shotgun (WGS) entry which is preliminary data.</text>
</comment>
<dbReference type="SUPFAM" id="SSF53067">
    <property type="entry name" value="Actin-like ATPase domain"/>
    <property type="match status" value="1"/>
</dbReference>
<dbReference type="PANTHER" id="PTHR18964:SF149">
    <property type="entry name" value="BIFUNCTIONAL UDP-N-ACETYLGLUCOSAMINE 2-EPIMERASE_N-ACETYLMANNOSAMINE KINASE"/>
    <property type="match status" value="1"/>
</dbReference>
<evidence type="ECO:0000313" key="3">
    <source>
        <dbReference type="EMBL" id="MBH5338554.1"/>
    </source>
</evidence>
<accession>A0ABS0NU42</accession>
<sequence length="420" mass="44123">MSFRRWHMVAARRSVACDPRYGDRSSLLWSLYDSPLTRAELCRRTGLGAATVNSAVTGLLREGVVTESAAAPAAGDGRPGLLRITPGHRHVVGVDVARDRVRVELFDLALTPRGKADYPLRSGRQDPGLVVRHVLAGLRTVLEAAAVPRPEVIGLAVATAAGPPPDSSGPAAPAAGPVAARARADGQHASLLRRLLSAGSGLPVFLDERHHALGRAEMWRGAGRGARHAVLARIDTTVEALVLTRGPHPARTGAGSRGSRWGHTTVRPDGRRCRCGARGCLEAYLGAEAVLERYRQARRGRPVRGEDAEAAFAAMITAADASAAARRVVDEATAHLGTGLAHLVAQFNPERVILGGWAGARLGAHRLPALREAVAAEALRRPSARTGIALCRFGADAVPLAPPSSRSNTSSPRVPGGRCP</sequence>
<evidence type="ECO:0000313" key="4">
    <source>
        <dbReference type="Proteomes" id="UP000807371"/>
    </source>
</evidence>
<gene>
    <name evidence="3" type="ORF">IHE55_28755</name>
</gene>